<organism evidence="4 5">
    <name type="scientific">Colletotrichum sojae</name>
    <dbReference type="NCBI Taxonomy" id="2175907"/>
    <lineage>
        <taxon>Eukaryota</taxon>
        <taxon>Fungi</taxon>
        <taxon>Dikarya</taxon>
        <taxon>Ascomycota</taxon>
        <taxon>Pezizomycotina</taxon>
        <taxon>Sordariomycetes</taxon>
        <taxon>Hypocreomycetidae</taxon>
        <taxon>Glomerellales</taxon>
        <taxon>Glomerellaceae</taxon>
        <taxon>Colletotrichum</taxon>
        <taxon>Colletotrichum orchidearum species complex</taxon>
    </lineage>
</organism>
<dbReference type="PANTHER" id="PTHR43798:SF31">
    <property type="entry name" value="AB HYDROLASE SUPERFAMILY PROTEIN YCLE"/>
    <property type="match status" value="1"/>
</dbReference>
<accession>A0A8H6IRT5</accession>
<evidence type="ECO:0000259" key="3">
    <source>
        <dbReference type="Pfam" id="PF00561"/>
    </source>
</evidence>
<dbReference type="GO" id="GO:0006508">
    <property type="term" value="P:proteolysis"/>
    <property type="evidence" value="ECO:0007669"/>
    <property type="project" value="InterPro"/>
</dbReference>
<comment type="caution">
    <text evidence="4">The sequence shown here is derived from an EMBL/GenBank/DDBJ whole genome shotgun (WGS) entry which is preliminary data.</text>
</comment>
<dbReference type="InterPro" id="IPR002410">
    <property type="entry name" value="Peptidase_S33"/>
</dbReference>
<dbReference type="InterPro" id="IPR050266">
    <property type="entry name" value="AB_hydrolase_sf"/>
</dbReference>
<dbReference type="Proteomes" id="UP000652219">
    <property type="component" value="Unassembled WGS sequence"/>
</dbReference>
<evidence type="ECO:0000313" key="5">
    <source>
        <dbReference type="Proteomes" id="UP000652219"/>
    </source>
</evidence>
<reference evidence="4 5" key="1">
    <citation type="journal article" date="2020" name="Phytopathology">
        <title>Genome Sequence Resources of Colletotrichum truncatum, C. plurivorum, C. musicola, and C. sojae: Four Species Pathogenic to Soybean (Glycine max).</title>
        <authorList>
            <person name="Rogerio F."/>
            <person name="Boufleur T.R."/>
            <person name="Ciampi-Guillardi M."/>
            <person name="Sukno S.A."/>
            <person name="Thon M.R."/>
            <person name="Massola Junior N.S."/>
            <person name="Baroncelli R."/>
        </authorList>
    </citation>
    <scope>NUCLEOTIDE SEQUENCE [LARGE SCALE GENOMIC DNA]</scope>
    <source>
        <strain evidence="4 5">LFN0009</strain>
    </source>
</reference>
<dbReference type="SUPFAM" id="SSF53474">
    <property type="entry name" value="alpha/beta-Hydrolases"/>
    <property type="match status" value="1"/>
</dbReference>
<evidence type="ECO:0000313" key="4">
    <source>
        <dbReference type="EMBL" id="KAF6794583.1"/>
    </source>
</evidence>
<dbReference type="GO" id="GO:0016020">
    <property type="term" value="C:membrane"/>
    <property type="evidence" value="ECO:0007669"/>
    <property type="project" value="TreeGrafter"/>
</dbReference>
<keyword evidence="2" id="KW-0378">Hydrolase</keyword>
<dbReference type="AlphaFoldDB" id="A0A8H6IRT5"/>
<dbReference type="PRINTS" id="PR00793">
    <property type="entry name" value="PROAMNOPTASE"/>
</dbReference>
<dbReference type="InterPro" id="IPR029058">
    <property type="entry name" value="AB_hydrolase_fold"/>
</dbReference>
<keyword evidence="5" id="KW-1185">Reference proteome</keyword>
<evidence type="ECO:0000256" key="2">
    <source>
        <dbReference type="ARBA" id="ARBA00022801"/>
    </source>
</evidence>
<comment type="similarity">
    <text evidence="1">Belongs to the peptidase S33 family.</text>
</comment>
<dbReference type="EMBL" id="WIGN01000409">
    <property type="protein sequence ID" value="KAF6794583.1"/>
    <property type="molecule type" value="Genomic_DNA"/>
</dbReference>
<dbReference type="InterPro" id="IPR000073">
    <property type="entry name" value="AB_hydrolase_1"/>
</dbReference>
<dbReference type="PANTHER" id="PTHR43798">
    <property type="entry name" value="MONOACYLGLYCEROL LIPASE"/>
    <property type="match status" value="1"/>
</dbReference>
<gene>
    <name evidence="4" type="ORF">CSOJ01_13683</name>
</gene>
<dbReference type="Gene3D" id="3.40.50.1820">
    <property type="entry name" value="alpha/beta hydrolase"/>
    <property type="match status" value="1"/>
</dbReference>
<feature type="domain" description="AB hydrolase-1" evidence="3">
    <location>
        <begin position="28"/>
        <end position="270"/>
    </location>
</feature>
<sequence>MVLISIVQLSDGARVRVRVLGADDQSKPLLIALHGAPGLSDYKEPQSSFRFLASDFRVLVYDARGSGESDLKPPYTHERWVADVDELRAWTGAEKFVLAGGSYGGFVALEYAIAHPDRLLALVLRDTWAYGLRGTLNVLKNILISDRIKPDGDRQVRVWGGNVRDNEDFAEAFAEIAEIYKPKDGTMGSSSASTDAFKWHYETHNFAFSHNQPRFDVRSRLKKITAPTLVANGRHDLIVSYEYGEEISQNIPRSELVIFENSGHSPPSDEPDKFRYTVSQFLSKWVL</sequence>
<dbReference type="GO" id="GO:0008233">
    <property type="term" value="F:peptidase activity"/>
    <property type="evidence" value="ECO:0007669"/>
    <property type="project" value="InterPro"/>
</dbReference>
<evidence type="ECO:0000256" key="1">
    <source>
        <dbReference type="ARBA" id="ARBA00010088"/>
    </source>
</evidence>
<dbReference type="PRINTS" id="PR00111">
    <property type="entry name" value="ABHYDROLASE"/>
</dbReference>
<name>A0A8H6IRT5_9PEZI</name>
<dbReference type="Pfam" id="PF00561">
    <property type="entry name" value="Abhydrolase_1"/>
    <property type="match status" value="1"/>
</dbReference>
<protein>
    <recommendedName>
        <fullName evidence="3">AB hydrolase-1 domain-containing protein</fullName>
    </recommendedName>
</protein>
<proteinExistence type="inferred from homology"/>